<evidence type="ECO:0000313" key="3">
    <source>
        <dbReference type="Proteomes" id="UP000095287"/>
    </source>
</evidence>
<evidence type="ECO:0000313" key="4">
    <source>
        <dbReference type="WBParaSite" id="L893_g30434.t1"/>
    </source>
</evidence>
<dbReference type="WBParaSite" id="L893_g30434.t1">
    <property type="protein sequence ID" value="L893_g30434.t1"/>
    <property type="gene ID" value="L893_g30434"/>
</dbReference>
<sequence length="142" mass="15995">MSSTTPSSPESPEPGQKRRGRPRLDDKAVGDLSTSEAERNKIIYKRKYARKYRDRIRSDLKSKEQLRQMLNSVKEDNQRLRDSLDTLRQQNHQIIQNLLMMASTSRLPATPAVSDVLSSSLNLQGANPQPSFYPTFSSGGSS</sequence>
<accession>A0A1I7ZWY6</accession>
<feature type="region of interest" description="Disordered" evidence="2">
    <location>
        <begin position="123"/>
        <end position="142"/>
    </location>
</feature>
<name>A0A1I7ZWY6_9BILA</name>
<reference evidence="4" key="1">
    <citation type="submission" date="2016-11" db="UniProtKB">
        <authorList>
            <consortium name="WormBaseParasite"/>
        </authorList>
    </citation>
    <scope>IDENTIFICATION</scope>
</reference>
<dbReference type="AlphaFoldDB" id="A0A1I7ZWY6"/>
<feature type="compositionally biased region" description="Low complexity" evidence="2">
    <location>
        <begin position="1"/>
        <end position="14"/>
    </location>
</feature>
<keyword evidence="1" id="KW-0175">Coiled coil</keyword>
<protein>
    <submittedName>
        <fullName evidence="4">BZIP domain-containing protein</fullName>
    </submittedName>
</protein>
<feature type="coiled-coil region" evidence="1">
    <location>
        <begin position="63"/>
        <end position="97"/>
    </location>
</feature>
<feature type="region of interest" description="Disordered" evidence="2">
    <location>
        <begin position="1"/>
        <end position="36"/>
    </location>
</feature>
<dbReference type="Proteomes" id="UP000095287">
    <property type="component" value="Unplaced"/>
</dbReference>
<evidence type="ECO:0000256" key="1">
    <source>
        <dbReference type="SAM" id="Coils"/>
    </source>
</evidence>
<proteinExistence type="predicted"/>
<evidence type="ECO:0000256" key="2">
    <source>
        <dbReference type="SAM" id="MobiDB-lite"/>
    </source>
</evidence>
<keyword evidence="3" id="KW-1185">Reference proteome</keyword>
<organism evidence="3 4">
    <name type="scientific">Steinernema glaseri</name>
    <dbReference type="NCBI Taxonomy" id="37863"/>
    <lineage>
        <taxon>Eukaryota</taxon>
        <taxon>Metazoa</taxon>
        <taxon>Ecdysozoa</taxon>
        <taxon>Nematoda</taxon>
        <taxon>Chromadorea</taxon>
        <taxon>Rhabditida</taxon>
        <taxon>Tylenchina</taxon>
        <taxon>Panagrolaimomorpha</taxon>
        <taxon>Strongyloidoidea</taxon>
        <taxon>Steinernematidae</taxon>
        <taxon>Steinernema</taxon>
    </lineage>
</organism>